<comment type="caution">
    <text evidence="2">The sequence shown here is derived from an EMBL/GenBank/DDBJ whole genome shotgun (WGS) entry which is preliminary data.</text>
</comment>
<evidence type="ECO:0000313" key="2">
    <source>
        <dbReference type="EMBL" id="MBW8725574.1"/>
    </source>
</evidence>
<protein>
    <submittedName>
        <fullName evidence="2">Uncharacterized protein</fullName>
    </submittedName>
</protein>
<dbReference type="AlphaFoldDB" id="A0A952KKD5"/>
<name>A0A952KKD5_9PROT</name>
<keyword evidence="1" id="KW-0812">Transmembrane</keyword>
<sequence>MADTVAASEKPAVWAWFAAAGFILIGLLLILFTYGKAVPVGYRWGAVAVWAVLTLAVGLIDKYLHPTKDSRAADIWTIVHGFAGVVFGLWFVPLWLIAALTVLWEVFEYLVPGFGEKEIMLNRVIDVGIALGLWTTVVLVVMLVQGGVSFPLAPPFHIPSLT</sequence>
<evidence type="ECO:0000313" key="3">
    <source>
        <dbReference type="Proteomes" id="UP000700706"/>
    </source>
</evidence>
<accession>A0A952KKD5</accession>
<proteinExistence type="predicted"/>
<reference evidence="2" key="1">
    <citation type="submission" date="2020-06" db="EMBL/GenBank/DDBJ databases">
        <title>Stable isotope informed genome-resolved metagenomics uncovers potential trophic interactions in rhizosphere soil.</title>
        <authorList>
            <person name="Starr E.P."/>
            <person name="Shi S."/>
            <person name="Blazewicz S.J."/>
            <person name="Koch B.J."/>
            <person name="Probst A.J."/>
            <person name="Hungate B.A."/>
            <person name="Pett-Ridge J."/>
            <person name="Firestone M.K."/>
            <person name="Banfield J.F."/>
        </authorList>
    </citation>
    <scope>NUCLEOTIDE SEQUENCE</scope>
    <source>
        <strain evidence="2">YM_69_17</strain>
    </source>
</reference>
<feature type="transmembrane region" description="Helical" evidence="1">
    <location>
        <begin position="12"/>
        <end position="35"/>
    </location>
</feature>
<dbReference type="Proteomes" id="UP000700706">
    <property type="component" value="Unassembled WGS sequence"/>
</dbReference>
<feature type="transmembrane region" description="Helical" evidence="1">
    <location>
        <begin position="124"/>
        <end position="144"/>
    </location>
</feature>
<dbReference type="EMBL" id="JAEKLZ010000176">
    <property type="protein sequence ID" value="MBW8725574.1"/>
    <property type="molecule type" value="Genomic_DNA"/>
</dbReference>
<feature type="transmembrane region" description="Helical" evidence="1">
    <location>
        <begin position="41"/>
        <end position="60"/>
    </location>
</feature>
<gene>
    <name evidence="2" type="ORF">JF625_10515</name>
</gene>
<keyword evidence="1" id="KW-0472">Membrane</keyword>
<keyword evidence="1" id="KW-1133">Transmembrane helix</keyword>
<organism evidence="2 3">
    <name type="scientific">Inquilinus limosus</name>
    <dbReference type="NCBI Taxonomy" id="171674"/>
    <lineage>
        <taxon>Bacteria</taxon>
        <taxon>Pseudomonadati</taxon>
        <taxon>Pseudomonadota</taxon>
        <taxon>Alphaproteobacteria</taxon>
        <taxon>Rhodospirillales</taxon>
        <taxon>Rhodospirillaceae</taxon>
        <taxon>Inquilinus</taxon>
    </lineage>
</organism>
<evidence type="ECO:0000256" key="1">
    <source>
        <dbReference type="SAM" id="Phobius"/>
    </source>
</evidence>
<feature type="transmembrane region" description="Helical" evidence="1">
    <location>
        <begin position="81"/>
        <end position="104"/>
    </location>
</feature>